<dbReference type="PANTHER" id="PTHR10704">
    <property type="entry name" value="CARBOHYDRATE SULFOTRANSFERASE"/>
    <property type="match status" value="1"/>
</dbReference>
<dbReference type="EMBL" id="QHHQ01000006">
    <property type="protein sequence ID" value="RAH98794.1"/>
    <property type="molecule type" value="Genomic_DNA"/>
</dbReference>
<keyword evidence="1" id="KW-0808">Transferase</keyword>
<dbReference type="AlphaFoldDB" id="A0A8B2NLV3"/>
<keyword evidence="2" id="KW-1185">Reference proteome</keyword>
<protein>
    <submittedName>
        <fullName evidence="1">Sulfotransferase</fullName>
    </submittedName>
</protein>
<dbReference type="PANTHER" id="PTHR10704:SF44">
    <property type="entry name" value="LD35051P-RELATED"/>
    <property type="match status" value="1"/>
</dbReference>
<evidence type="ECO:0000313" key="1">
    <source>
        <dbReference type="EMBL" id="RAH98794.1"/>
    </source>
</evidence>
<dbReference type="InterPro" id="IPR051135">
    <property type="entry name" value="Gal/GlcNAc/GalNAc_ST"/>
</dbReference>
<dbReference type="RefSeq" id="WP_111350151.1">
    <property type="nucleotide sequence ID" value="NZ_QHHQ01000006.1"/>
</dbReference>
<dbReference type="Pfam" id="PF13469">
    <property type="entry name" value="Sulfotransfer_3"/>
    <property type="match status" value="1"/>
</dbReference>
<evidence type="ECO:0000313" key="2">
    <source>
        <dbReference type="Proteomes" id="UP000249590"/>
    </source>
</evidence>
<dbReference type="GO" id="GO:0006790">
    <property type="term" value="P:sulfur compound metabolic process"/>
    <property type="evidence" value="ECO:0007669"/>
    <property type="project" value="TreeGrafter"/>
</dbReference>
<dbReference type="InterPro" id="IPR027417">
    <property type="entry name" value="P-loop_NTPase"/>
</dbReference>
<accession>A0A8B2NLV3</accession>
<reference evidence="1 2" key="1">
    <citation type="submission" date="2018-05" db="EMBL/GenBank/DDBJ databases">
        <title>Acuticoccus sediminis sp. nov., isolated from deep-sea sediment of Indian Ocean.</title>
        <authorList>
            <person name="Liu X."/>
            <person name="Lai Q."/>
            <person name="Du Y."/>
            <person name="Sun F."/>
            <person name="Zhang X."/>
            <person name="Wang S."/>
            <person name="Shao Z."/>
        </authorList>
    </citation>
    <scope>NUCLEOTIDE SEQUENCE [LARGE SCALE GENOMIC DNA]</scope>
    <source>
        <strain evidence="1 2">PTG4-2</strain>
    </source>
</reference>
<dbReference type="Gene3D" id="3.40.50.300">
    <property type="entry name" value="P-loop containing nucleotide triphosphate hydrolases"/>
    <property type="match status" value="1"/>
</dbReference>
<dbReference type="SUPFAM" id="SSF52540">
    <property type="entry name" value="P-loop containing nucleoside triphosphate hydrolases"/>
    <property type="match status" value="1"/>
</dbReference>
<dbReference type="Proteomes" id="UP000249590">
    <property type="component" value="Unassembled WGS sequence"/>
</dbReference>
<organism evidence="1 2">
    <name type="scientific">Acuticoccus sediminis</name>
    <dbReference type="NCBI Taxonomy" id="2184697"/>
    <lineage>
        <taxon>Bacteria</taxon>
        <taxon>Pseudomonadati</taxon>
        <taxon>Pseudomonadota</taxon>
        <taxon>Alphaproteobacteria</taxon>
        <taxon>Hyphomicrobiales</taxon>
        <taxon>Amorphaceae</taxon>
        <taxon>Acuticoccus</taxon>
    </lineage>
</organism>
<name>A0A8B2NLV3_9HYPH</name>
<gene>
    <name evidence="1" type="ORF">DLJ53_24475</name>
</gene>
<dbReference type="GO" id="GO:0006044">
    <property type="term" value="P:N-acetylglucosamine metabolic process"/>
    <property type="evidence" value="ECO:0007669"/>
    <property type="project" value="TreeGrafter"/>
</dbReference>
<dbReference type="GO" id="GO:0001517">
    <property type="term" value="F:N-acetylglucosamine 6-O-sulfotransferase activity"/>
    <property type="evidence" value="ECO:0007669"/>
    <property type="project" value="TreeGrafter"/>
</dbReference>
<proteinExistence type="predicted"/>
<comment type="caution">
    <text evidence="1">The sequence shown here is derived from an EMBL/GenBank/DDBJ whole genome shotgun (WGS) entry which is preliminary data.</text>
</comment>
<sequence length="356" mass="39738">MADCNSWSGPLFIVGASRSGTAMMRSILNRQPLIGLATETHYFDDLRVRPSFRKAEALSPEQAAICADYFRSIDDRPYGMQGDPSRSALSREELFRRSEAAGGGADGIFEAYCRFVAEREGKTIWGEKTPRHVFRLNDILTAFPSAKVVCMVRDPRAVVASYRDWRNQGGLNVNDEEDYQAAIAAEERRAKLSYNIVISTLLWCGTVNAAVGALTRHGSDRVRIVRYEDVTDQPSVTVSSLCDWLGIGFDETMMDVPMHNSSVLPFAKSAGVSRAAVDRWRKTLSDHEVDVIQTIAGKCLIDAGYQKADVKRDRIGRVREYADLPIAVARAMLANRKRMGNVVFYSWRRLKAAAVR</sequence>